<evidence type="ECO:0000313" key="3">
    <source>
        <dbReference type="Proteomes" id="UP000624703"/>
    </source>
</evidence>
<feature type="transmembrane region" description="Helical" evidence="1">
    <location>
        <begin position="6"/>
        <end position="26"/>
    </location>
</feature>
<evidence type="ECO:0000256" key="1">
    <source>
        <dbReference type="SAM" id="Phobius"/>
    </source>
</evidence>
<dbReference type="RefSeq" id="WP_200312464.1">
    <property type="nucleotide sequence ID" value="NZ_JAENIM010000045.1"/>
</dbReference>
<proteinExistence type="predicted"/>
<name>A0A8J7MI74_9BACT</name>
<reference evidence="2" key="1">
    <citation type="submission" date="2021-01" db="EMBL/GenBank/DDBJ databases">
        <title>Modified the classification status of verrucomicrobia.</title>
        <authorList>
            <person name="Feng X."/>
        </authorList>
    </citation>
    <scope>NUCLEOTIDE SEQUENCE</scope>
    <source>
        <strain evidence="2">_KCTC 22039</strain>
    </source>
</reference>
<evidence type="ECO:0000313" key="2">
    <source>
        <dbReference type="EMBL" id="MBK1792454.1"/>
    </source>
</evidence>
<organism evidence="2 3">
    <name type="scientific">Persicirhabdus sediminis</name>
    <dbReference type="NCBI Taxonomy" id="454144"/>
    <lineage>
        <taxon>Bacteria</taxon>
        <taxon>Pseudomonadati</taxon>
        <taxon>Verrucomicrobiota</taxon>
        <taxon>Verrucomicrobiia</taxon>
        <taxon>Verrucomicrobiales</taxon>
        <taxon>Verrucomicrobiaceae</taxon>
        <taxon>Persicirhabdus</taxon>
    </lineage>
</organism>
<comment type="caution">
    <text evidence="2">The sequence shown here is derived from an EMBL/GenBank/DDBJ whole genome shotgun (WGS) entry which is preliminary data.</text>
</comment>
<dbReference type="AlphaFoldDB" id="A0A8J7MI74"/>
<accession>A0A8J7MI74</accession>
<sequence length="210" mass="22980">MKKGCLFIVVAAIIAFVGLIVVGLIFGDSEPREMQPGQAELERAESAIAVFKDQVGYGNTEQAVTLANGFGSDMKSMRELLFTEAKKKGISSSKGNFITYCSLSEDSACFVVHAPKLRKFTDEAKDSLAELAWLAANKQLHEHDLQVENLAVAMKGIALYSMVYTGTMDQEESLDGIANRGSDKKDLWPYFIQEQVESEPEIDGQAASIE</sequence>
<gene>
    <name evidence="2" type="ORF">JIN82_14920</name>
</gene>
<keyword evidence="1" id="KW-0472">Membrane</keyword>
<dbReference type="Proteomes" id="UP000624703">
    <property type="component" value="Unassembled WGS sequence"/>
</dbReference>
<keyword evidence="1" id="KW-1133">Transmembrane helix</keyword>
<dbReference type="EMBL" id="JAENIM010000045">
    <property type="protein sequence ID" value="MBK1792454.1"/>
    <property type="molecule type" value="Genomic_DNA"/>
</dbReference>
<keyword evidence="3" id="KW-1185">Reference proteome</keyword>
<protein>
    <submittedName>
        <fullName evidence="2">Uncharacterized protein</fullName>
    </submittedName>
</protein>
<keyword evidence="1" id="KW-0812">Transmembrane</keyword>